<reference evidence="2 3" key="1">
    <citation type="journal article" date="2015" name="Environ. Microbiol.">
        <title>Metagenome sequence of Elaphomyces granulatus from sporocarp tissue reveals Ascomycota ectomycorrhizal fingerprints of genome expansion and a Proteobacteria-rich microbiome.</title>
        <authorList>
            <person name="Quandt C.A."/>
            <person name="Kohler A."/>
            <person name="Hesse C.N."/>
            <person name="Sharpton T.J."/>
            <person name="Martin F."/>
            <person name="Spatafora J.W."/>
        </authorList>
    </citation>
    <scope>NUCLEOTIDE SEQUENCE [LARGE SCALE GENOMIC DNA]</scope>
    <source>
        <strain evidence="2 3">OSC145934</strain>
    </source>
</reference>
<dbReference type="OrthoDB" id="3945463at2759"/>
<organism evidence="2 3">
    <name type="scientific">Elaphomyces granulatus</name>
    <dbReference type="NCBI Taxonomy" id="519963"/>
    <lineage>
        <taxon>Eukaryota</taxon>
        <taxon>Fungi</taxon>
        <taxon>Dikarya</taxon>
        <taxon>Ascomycota</taxon>
        <taxon>Pezizomycotina</taxon>
        <taxon>Eurotiomycetes</taxon>
        <taxon>Eurotiomycetidae</taxon>
        <taxon>Eurotiales</taxon>
        <taxon>Elaphomycetaceae</taxon>
        <taxon>Elaphomyces</taxon>
    </lineage>
</organism>
<sequence>MSLPPTVESLIRASEKLTIKNEILKHENAGLRAALVNEKKRRKRGKKLGLFDNENPGEAQFFSPNKVQALRQRAEEAETQKEQEREAAVRRQAERALEREQKAREVQERKEERVRKREEKARQKEFEKEERRAAREAKKQHKDDKQEQRSRNKARKPRSEHVEECEEEIPTTRQEMATSRSGRQIRLPERFRN</sequence>
<comment type="caution">
    <text evidence="2">The sequence shown here is derived from an EMBL/GenBank/DDBJ whole genome shotgun (WGS) entry which is preliminary data.</text>
</comment>
<dbReference type="EMBL" id="NPHW01006565">
    <property type="protein sequence ID" value="OXV05699.1"/>
    <property type="molecule type" value="Genomic_DNA"/>
</dbReference>
<evidence type="ECO:0000256" key="1">
    <source>
        <dbReference type="SAM" id="MobiDB-lite"/>
    </source>
</evidence>
<feature type="compositionally biased region" description="Basic and acidic residues" evidence="1">
    <location>
        <begin position="72"/>
        <end position="150"/>
    </location>
</feature>
<evidence type="ECO:0000313" key="2">
    <source>
        <dbReference type="EMBL" id="OXV05699.1"/>
    </source>
</evidence>
<dbReference type="Proteomes" id="UP000243515">
    <property type="component" value="Unassembled WGS sequence"/>
</dbReference>
<evidence type="ECO:0000313" key="3">
    <source>
        <dbReference type="Proteomes" id="UP000243515"/>
    </source>
</evidence>
<name>A0A232LNI1_9EURO</name>
<accession>A0A232LNI1</accession>
<protein>
    <submittedName>
        <fullName evidence="2">Uncharacterized protein</fullName>
    </submittedName>
</protein>
<dbReference type="AlphaFoldDB" id="A0A232LNI1"/>
<feature type="compositionally biased region" description="Polar residues" evidence="1">
    <location>
        <begin position="171"/>
        <end position="182"/>
    </location>
</feature>
<keyword evidence="3" id="KW-1185">Reference proteome</keyword>
<proteinExistence type="predicted"/>
<gene>
    <name evidence="2" type="ORF">Egran_06533</name>
</gene>
<feature type="region of interest" description="Disordered" evidence="1">
    <location>
        <begin position="38"/>
        <end position="193"/>
    </location>
</feature>